<accession>A0A4R3YF81</accession>
<dbReference type="InterPro" id="IPR057691">
    <property type="entry name" value="DUF7931"/>
</dbReference>
<name>A0A4R3YF81_9PROT</name>
<organism evidence="2 3">
    <name type="scientific">Sulfurirhabdus autotrophica</name>
    <dbReference type="NCBI Taxonomy" id="1706046"/>
    <lineage>
        <taxon>Bacteria</taxon>
        <taxon>Pseudomonadati</taxon>
        <taxon>Pseudomonadota</taxon>
        <taxon>Betaproteobacteria</taxon>
        <taxon>Nitrosomonadales</taxon>
        <taxon>Sulfuricellaceae</taxon>
        <taxon>Sulfurirhabdus</taxon>
    </lineage>
</organism>
<evidence type="ECO:0000259" key="1">
    <source>
        <dbReference type="Pfam" id="PF25559"/>
    </source>
</evidence>
<proteinExistence type="predicted"/>
<dbReference type="Proteomes" id="UP000295367">
    <property type="component" value="Unassembled WGS sequence"/>
</dbReference>
<gene>
    <name evidence="2" type="ORF">EDC63_101734</name>
</gene>
<dbReference type="AlphaFoldDB" id="A0A4R3YF81"/>
<dbReference type="RefSeq" id="WP_124947350.1">
    <property type="nucleotide sequence ID" value="NZ_BHVT01000073.1"/>
</dbReference>
<protein>
    <recommendedName>
        <fullName evidence="1">DUF7931 domain-containing protein</fullName>
    </recommendedName>
</protein>
<comment type="caution">
    <text evidence="2">The sequence shown here is derived from an EMBL/GenBank/DDBJ whole genome shotgun (WGS) entry which is preliminary data.</text>
</comment>
<sequence length="162" mass="18652">MTNQPVHTKLGGGNDLEAAINRVISQAQRYLRIFDYNLSEGNYNSPDRFELLRNFLLLSRANRLDILLHDTDHLTRYCPRMIILLQQFSHAIRIHKISPEAKGIDDPFIIADESHYVHRFHYNNPRALLGLHDNPGTLKLSQRFAEIWDTSTPSTFATTLGL</sequence>
<feature type="domain" description="DUF7931" evidence="1">
    <location>
        <begin position="15"/>
        <end position="155"/>
    </location>
</feature>
<dbReference type="EMBL" id="SMCO01000001">
    <property type="protein sequence ID" value="TCV90760.1"/>
    <property type="molecule type" value="Genomic_DNA"/>
</dbReference>
<evidence type="ECO:0000313" key="3">
    <source>
        <dbReference type="Proteomes" id="UP000295367"/>
    </source>
</evidence>
<evidence type="ECO:0000313" key="2">
    <source>
        <dbReference type="EMBL" id="TCV90760.1"/>
    </source>
</evidence>
<reference evidence="2 3" key="1">
    <citation type="submission" date="2019-03" db="EMBL/GenBank/DDBJ databases">
        <title>Genomic Encyclopedia of Type Strains, Phase IV (KMG-IV): sequencing the most valuable type-strain genomes for metagenomic binning, comparative biology and taxonomic classification.</title>
        <authorList>
            <person name="Goeker M."/>
        </authorList>
    </citation>
    <scope>NUCLEOTIDE SEQUENCE [LARGE SCALE GENOMIC DNA]</scope>
    <source>
        <strain evidence="2 3">DSM 100309</strain>
    </source>
</reference>
<dbReference type="Pfam" id="PF25559">
    <property type="entry name" value="DUF7931"/>
    <property type="match status" value="1"/>
</dbReference>
<keyword evidence="3" id="KW-1185">Reference proteome</keyword>